<name>A0ABQ8R1W4_FUSEQ</name>
<dbReference type="EMBL" id="JAOQBH010000018">
    <property type="protein sequence ID" value="KAJ4123071.1"/>
    <property type="molecule type" value="Genomic_DNA"/>
</dbReference>
<organism evidence="2 3">
    <name type="scientific">Fusarium equiseti</name>
    <name type="common">Fusarium scirpi</name>
    <dbReference type="NCBI Taxonomy" id="61235"/>
    <lineage>
        <taxon>Eukaryota</taxon>
        <taxon>Fungi</taxon>
        <taxon>Dikarya</taxon>
        <taxon>Ascomycota</taxon>
        <taxon>Pezizomycotina</taxon>
        <taxon>Sordariomycetes</taxon>
        <taxon>Hypocreomycetidae</taxon>
        <taxon>Hypocreales</taxon>
        <taxon>Nectriaceae</taxon>
        <taxon>Fusarium</taxon>
        <taxon>Fusarium incarnatum-equiseti species complex</taxon>
    </lineage>
</organism>
<keyword evidence="1" id="KW-0175">Coiled coil</keyword>
<protein>
    <submittedName>
        <fullName evidence="2">Uncharacterized protein</fullName>
    </submittedName>
</protein>
<evidence type="ECO:0000256" key="1">
    <source>
        <dbReference type="SAM" id="Coils"/>
    </source>
</evidence>
<proteinExistence type="predicted"/>
<sequence>MSSQVEEADDVRQVKQRFEQTINQLAALGWAIVDIKKKMGELERENANLQTELNGGRVPSPQVQATSQQAQACQEEFIMFQEIFGRLIFALETVSAETARLTKELTKEVQSQEEKYEEQQGILIRLMQQVCEITEGHGYVTSEGVRNLIDRAKIELLGGPSEGSG</sequence>
<accession>A0ABQ8R1W4</accession>
<gene>
    <name evidence="2" type="ORF">NW768_010064</name>
</gene>
<keyword evidence="3" id="KW-1185">Reference proteome</keyword>
<feature type="coiled-coil region" evidence="1">
    <location>
        <begin position="102"/>
        <end position="129"/>
    </location>
</feature>
<evidence type="ECO:0000313" key="3">
    <source>
        <dbReference type="Proteomes" id="UP001152024"/>
    </source>
</evidence>
<evidence type="ECO:0000313" key="2">
    <source>
        <dbReference type="EMBL" id="KAJ4123071.1"/>
    </source>
</evidence>
<comment type="caution">
    <text evidence="2">The sequence shown here is derived from an EMBL/GenBank/DDBJ whole genome shotgun (WGS) entry which is preliminary data.</text>
</comment>
<reference evidence="2" key="1">
    <citation type="submission" date="2022-09" db="EMBL/GenBank/DDBJ databases">
        <title>Fusarium specimens isolated from Avocado Roots.</title>
        <authorList>
            <person name="Stajich J."/>
            <person name="Roper C."/>
            <person name="Heimlech-Rivalta G."/>
        </authorList>
    </citation>
    <scope>NUCLEOTIDE SEQUENCE</scope>
    <source>
        <strain evidence="2">CF00095</strain>
    </source>
</reference>
<dbReference type="Proteomes" id="UP001152024">
    <property type="component" value="Unassembled WGS sequence"/>
</dbReference>